<keyword evidence="3" id="KW-1185">Reference proteome</keyword>
<organism evidence="2">
    <name type="scientific">Oryza brachyantha</name>
    <name type="common">malo sina</name>
    <dbReference type="NCBI Taxonomy" id="4533"/>
    <lineage>
        <taxon>Eukaryota</taxon>
        <taxon>Viridiplantae</taxon>
        <taxon>Streptophyta</taxon>
        <taxon>Embryophyta</taxon>
        <taxon>Tracheophyta</taxon>
        <taxon>Spermatophyta</taxon>
        <taxon>Magnoliopsida</taxon>
        <taxon>Liliopsida</taxon>
        <taxon>Poales</taxon>
        <taxon>Poaceae</taxon>
        <taxon>BOP clade</taxon>
        <taxon>Oryzoideae</taxon>
        <taxon>Oryzeae</taxon>
        <taxon>Oryzinae</taxon>
        <taxon>Oryza</taxon>
    </lineage>
</organism>
<evidence type="ECO:0000256" key="1">
    <source>
        <dbReference type="SAM" id="MobiDB-lite"/>
    </source>
</evidence>
<reference evidence="2" key="2">
    <citation type="submission" date="2013-04" db="UniProtKB">
        <authorList>
            <consortium name="EnsemblPlants"/>
        </authorList>
    </citation>
    <scope>IDENTIFICATION</scope>
</reference>
<feature type="region of interest" description="Disordered" evidence="1">
    <location>
        <begin position="33"/>
        <end position="83"/>
    </location>
</feature>
<reference evidence="2" key="1">
    <citation type="journal article" date="2013" name="Nat. Commun.">
        <title>Whole-genome sequencing of Oryza brachyantha reveals mechanisms underlying Oryza genome evolution.</title>
        <authorList>
            <person name="Chen J."/>
            <person name="Huang Q."/>
            <person name="Gao D."/>
            <person name="Wang J."/>
            <person name="Lang Y."/>
            <person name="Liu T."/>
            <person name="Li B."/>
            <person name="Bai Z."/>
            <person name="Luis Goicoechea J."/>
            <person name="Liang C."/>
            <person name="Chen C."/>
            <person name="Zhang W."/>
            <person name="Sun S."/>
            <person name="Liao Y."/>
            <person name="Zhang X."/>
            <person name="Yang L."/>
            <person name="Song C."/>
            <person name="Wang M."/>
            <person name="Shi J."/>
            <person name="Liu G."/>
            <person name="Liu J."/>
            <person name="Zhou H."/>
            <person name="Zhou W."/>
            <person name="Yu Q."/>
            <person name="An N."/>
            <person name="Chen Y."/>
            <person name="Cai Q."/>
            <person name="Wang B."/>
            <person name="Liu B."/>
            <person name="Min J."/>
            <person name="Huang Y."/>
            <person name="Wu H."/>
            <person name="Li Z."/>
            <person name="Zhang Y."/>
            <person name="Yin Y."/>
            <person name="Song W."/>
            <person name="Jiang J."/>
            <person name="Jackson S.A."/>
            <person name="Wing R.A."/>
            <person name="Wang J."/>
            <person name="Chen M."/>
        </authorList>
    </citation>
    <scope>NUCLEOTIDE SEQUENCE [LARGE SCALE GENOMIC DNA]</scope>
    <source>
        <strain evidence="2">cv. IRGC 101232</strain>
    </source>
</reference>
<proteinExistence type="predicted"/>
<sequence>MALPSSALTEGVLNHTCPMQPLDKGKAIMTVETGDTGSQGAAVPGEVPSKSPSQLRADAPEFIPSSVKKSKTSQRKSKKKRTL</sequence>
<evidence type="ECO:0000313" key="3">
    <source>
        <dbReference type="Proteomes" id="UP000006038"/>
    </source>
</evidence>
<protein>
    <submittedName>
        <fullName evidence="2">Uncharacterized protein</fullName>
    </submittedName>
</protein>
<dbReference type="Gramene" id="OB12G23810.1">
    <property type="protein sequence ID" value="OB12G23810.1"/>
    <property type="gene ID" value="OB12G23810"/>
</dbReference>
<dbReference type="HOGENOM" id="CLU_2546241_0_0_1"/>
<evidence type="ECO:0000313" key="2">
    <source>
        <dbReference type="EnsemblPlants" id="OB12G23810.1"/>
    </source>
</evidence>
<dbReference type="AlphaFoldDB" id="J3NEH3"/>
<accession>J3NEH3</accession>
<name>J3NEH3_ORYBR</name>
<dbReference type="Proteomes" id="UP000006038">
    <property type="component" value="Chromosome 12"/>
</dbReference>
<dbReference type="EnsemblPlants" id="OB12G23810.1">
    <property type="protein sequence ID" value="OB12G23810.1"/>
    <property type="gene ID" value="OB12G23810"/>
</dbReference>
<feature type="compositionally biased region" description="Basic residues" evidence="1">
    <location>
        <begin position="68"/>
        <end position="83"/>
    </location>
</feature>